<keyword evidence="6" id="KW-1185">Reference proteome</keyword>
<proteinExistence type="inferred from homology"/>
<organism evidence="5 6">
    <name type="scientific">Desulfovibrio porci</name>
    <dbReference type="NCBI Taxonomy" id="2605782"/>
    <lineage>
        <taxon>Bacteria</taxon>
        <taxon>Pseudomonadati</taxon>
        <taxon>Thermodesulfobacteriota</taxon>
        <taxon>Desulfovibrionia</taxon>
        <taxon>Desulfovibrionales</taxon>
        <taxon>Desulfovibrionaceae</taxon>
        <taxon>Desulfovibrio</taxon>
    </lineage>
</organism>
<accession>A0A6L5XLR1</accession>
<comment type="caution">
    <text evidence="5">The sequence shown here is derived from an EMBL/GenBank/DDBJ whole genome shotgun (WGS) entry which is preliminary data.</text>
</comment>
<evidence type="ECO:0000313" key="5">
    <source>
        <dbReference type="EMBL" id="MSS28122.1"/>
    </source>
</evidence>
<dbReference type="InterPro" id="IPR018357">
    <property type="entry name" value="Hexapep_transf_CS"/>
</dbReference>
<sequence>MNLEQLLQYLNSGNPLTCGTEAYALMEHCTYEAMRLTAELNSAYHTPDEVRDFMRRITGREIDASFRLFPPFYTDFGKNIRLGKNVFINACCCFQDQGGIDVGDGALIGHRVTLATINHGLSPDERHIHHVAPIVIGENVWIGSGATLLPGVTVGDGAVVAAGAVVSKSVEAGSIVGGVPARFIRRAG</sequence>
<dbReference type="InterPro" id="IPR001451">
    <property type="entry name" value="Hexapep"/>
</dbReference>
<protein>
    <submittedName>
        <fullName evidence="5">Sugar O-acetyltransferase</fullName>
    </submittedName>
</protein>
<dbReference type="PROSITE" id="PS00101">
    <property type="entry name" value="HEXAPEP_TRANSFERASES"/>
    <property type="match status" value="1"/>
</dbReference>
<reference evidence="5 6" key="1">
    <citation type="submission" date="2019-09" db="EMBL/GenBank/DDBJ databases">
        <title>In-depth cultivation of the pig gut microbiome towards novel bacterial diversity and tailored functional studies.</title>
        <authorList>
            <person name="Wylensek D."/>
            <person name="Hitch T.C.A."/>
            <person name="Clavel T."/>
        </authorList>
    </citation>
    <scope>NUCLEOTIDE SEQUENCE [LARGE SCALE GENOMIC DNA]</scope>
    <source>
        <strain evidence="5 6">PG-178-WT-4</strain>
    </source>
</reference>
<evidence type="ECO:0000256" key="3">
    <source>
        <dbReference type="ARBA" id="ARBA00022737"/>
    </source>
</evidence>
<keyword evidence="3" id="KW-0677">Repeat</keyword>
<dbReference type="Pfam" id="PF00132">
    <property type="entry name" value="Hexapep"/>
    <property type="match status" value="1"/>
</dbReference>
<dbReference type="EMBL" id="VUMH01000008">
    <property type="protein sequence ID" value="MSS28122.1"/>
    <property type="molecule type" value="Genomic_DNA"/>
</dbReference>
<evidence type="ECO:0000256" key="4">
    <source>
        <dbReference type="ARBA" id="ARBA00023315"/>
    </source>
</evidence>
<evidence type="ECO:0000313" key="6">
    <source>
        <dbReference type="Proteomes" id="UP000477488"/>
    </source>
</evidence>
<dbReference type="AlphaFoldDB" id="A0A6L5XLR1"/>
<evidence type="ECO:0000256" key="1">
    <source>
        <dbReference type="ARBA" id="ARBA00007274"/>
    </source>
</evidence>
<keyword evidence="4" id="KW-0012">Acyltransferase</keyword>
<keyword evidence="2 5" id="KW-0808">Transferase</keyword>
<dbReference type="SUPFAM" id="SSF51161">
    <property type="entry name" value="Trimeric LpxA-like enzymes"/>
    <property type="match status" value="1"/>
</dbReference>
<dbReference type="InterPro" id="IPR011004">
    <property type="entry name" value="Trimer_LpxA-like_sf"/>
</dbReference>
<dbReference type="InterPro" id="IPR051159">
    <property type="entry name" value="Hexapeptide_acetyltransf"/>
</dbReference>
<evidence type="ECO:0000256" key="2">
    <source>
        <dbReference type="ARBA" id="ARBA00022679"/>
    </source>
</evidence>
<dbReference type="Proteomes" id="UP000477488">
    <property type="component" value="Unassembled WGS sequence"/>
</dbReference>
<dbReference type="PANTHER" id="PTHR23416:SF23">
    <property type="entry name" value="ACETYLTRANSFERASE C18B11.09C-RELATED"/>
    <property type="match status" value="1"/>
</dbReference>
<dbReference type="GO" id="GO:0008374">
    <property type="term" value="F:O-acyltransferase activity"/>
    <property type="evidence" value="ECO:0007669"/>
    <property type="project" value="TreeGrafter"/>
</dbReference>
<dbReference type="Gene3D" id="2.160.10.10">
    <property type="entry name" value="Hexapeptide repeat proteins"/>
    <property type="match status" value="1"/>
</dbReference>
<comment type="similarity">
    <text evidence="1">Belongs to the transferase hexapeptide repeat family.</text>
</comment>
<dbReference type="PANTHER" id="PTHR23416">
    <property type="entry name" value="SIALIC ACID SYNTHASE-RELATED"/>
    <property type="match status" value="1"/>
</dbReference>
<name>A0A6L5XLR1_9BACT</name>
<gene>
    <name evidence="5" type="ORF">FYJ44_08735</name>
</gene>